<organism evidence="1 2">
    <name type="scientific">Paenibacillus xylanivorans</name>
    <dbReference type="NCBI Taxonomy" id="1705561"/>
    <lineage>
        <taxon>Bacteria</taxon>
        <taxon>Bacillati</taxon>
        <taxon>Bacillota</taxon>
        <taxon>Bacilli</taxon>
        <taxon>Bacillales</taxon>
        <taxon>Paenibacillaceae</taxon>
        <taxon>Paenibacillus</taxon>
    </lineage>
</organism>
<evidence type="ECO:0000313" key="1">
    <source>
        <dbReference type="EMBL" id="KOY16717.1"/>
    </source>
</evidence>
<comment type="caution">
    <text evidence="1">The sequence shown here is derived from an EMBL/GenBank/DDBJ whole genome shotgun (WGS) entry which is preliminary data.</text>
</comment>
<proteinExistence type="predicted"/>
<evidence type="ECO:0000313" key="2">
    <source>
        <dbReference type="Proteomes" id="UP000037688"/>
    </source>
</evidence>
<dbReference type="Proteomes" id="UP000037688">
    <property type="component" value="Unassembled WGS sequence"/>
</dbReference>
<dbReference type="PATRIC" id="fig|1705561.3.peg.1842"/>
<protein>
    <submittedName>
        <fullName evidence="1">Uncharacterized protein</fullName>
    </submittedName>
</protein>
<dbReference type="AlphaFoldDB" id="A0A0N0C544"/>
<accession>A0A0N0C544</accession>
<gene>
    <name evidence="1" type="ORF">AMS66_09960</name>
</gene>
<dbReference type="EMBL" id="LITU01000051">
    <property type="protein sequence ID" value="KOY16717.1"/>
    <property type="molecule type" value="Genomic_DNA"/>
</dbReference>
<dbReference type="OrthoDB" id="2988032at2"/>
<dbReference type="RefSeq" id="WP_053780645.1">
    <property type="nucleotide sequence ID" value="NZ_LITU01000051.1"/>
</dbReference>
<sequence>MIHRSISEYFSPYTLQKVEVDGKEGYVLIDREGYYKGPDEGIDIALKLLLAYGDAGIQKALDDENKSIHLENMGFDFQKTGRYVRHGKPVYKRGEFDLFKRVWSFHCGFCGKKVSIDVQPEYWYIVDQHGIRKSNTLSDRACSEICAKHIWDEYLELWLKNNRYSTELGK</sequence>
<reference evidence="1 2" key="1">
    <citation type="submission" date="2015-08" db="EMBL/GenBank/DDBJ databases">
        <title>Draft genome sequence of cellulolytic and xylanolytic Paenibacillus sp. A59, isolated from a decaying forest soil from Patagonia, Argentina.</title>
        <authorList>
            <person name="Ghio S."/>
            <person name="Caceres A.M."/>
            <person name="Talia P."/>
            <person name="Grasso D."/>
            <person name="Campos E."/>
        </authorList>
    </citation>
    <scope>NUCLEOTIDE SEQUENCE [LARGE SCALE GENOMIC DNA]</scope>
    <source>
        <strain evidence="1 2">A59</strain>
    </source>
</reference>
<keyword evidence="2" id="KW-1185">Reference proteome</keyword>
<name>A0A0N0C544_9BACL</name>